<dbReference type="EMBL" id="CAJOBA010007533">
    <property type="protein sequence ID" value="CAF3805051.1"/>
    <property type="molecule type" value="Genomic_DNA"/>
</dbReference>
<dbReference type="Proteomes" id="UP000681722">
    <property type="component" value="Unassembled WGS sequence"/>
</dbReference>
<proteinExistence type="predicted"/>
<dbReference type="OrthoDB" id="19588at2759"/>
<dbReference type="EMBL" id="CAJOBC010083337">
    <property type="protein sequence ID" value="CAF4300074.1"/>
    <property type="molecule type" value="Genomic_DNA"/>
</dbReference>
<dbReference type="InterPro" id="IPR011990">
    <property type="entry name" value="TPR-like_helical_dom_sf"/>
</dbReference>
<evidence type="ECO:0000313" key="5">
    <source>
        <dbReference type="Proteomes" id="UP000663829"/>
    </source>
</evidence>
<dbReference type="Proteomes" id="UP000663829">
    <property type="component" value="Unassembled WGS sequence"/>
</dbReference>
<protein>
    <recommendedName>
        <fullName evidence="6">Tetratricopeptide repeat protein</fullName>
    </recommendedName>
</protein>
<reference evidence="2" key="1">
    <citation type="submission" date="2021-02" db="EMBL/GenBank/DDBJ databases">
        <authorList>
            <person name="Nowell W R."/>
        </authorList>
    </citation>
    <scope>NUCLEOTIDE SEQUENCE</scope>
</reference>
<comment type="caution">
    <text evidence="2">The sequence shown here is derived from an EMBL/GenBank/DDBJ whole genome shotgun (WGS) entry which is preliminary data.</text>
</comment>
<dbReference type="EMBL" id="CAJNOK010007522">
    <property type="protein sequence ID" value="CAF1036818.1"/>
    <property type="molecule type" value="Genomic_DNA"/>
</dbReference>
<evidence type="ECO:0000313" key="1">
    <source>
        <dbReference type="EMBL" id="CAF1036818.1"/>
    </source>
</evidence>
<dbReference type="Pfam" id="PF13424">
    <property type="entry name" value="TPR_12"/>
    <property type="match status" value="1"/>
</dbReference>
<evidence type="ECO:0000313" key="2">
    <source>
        <dbReference type="EMBL" id="CAF1412172.1"/>
    </source>
</evidence>
<dbReference type="Proteomes" id="UP000682733">
    <property type="component" value="Unassembled WGS sequence"/>
</dbReference>
<evidence type="ECO:0000313" key="4">
    <source>
        <dbReference type="EMBL" id="CAF4300074.1"/>
    </source>
</evidence>
<accession>A0A815LTU3</accession>
<keyword evidence="5" id="KW-1185">Reference proteome</keyword>
<dbReference type="AlphaFoldDB" id="A0A815LTU3"/>
<dbReference type="SUPFAM" id="SSF48452">
    <property type="entry name" value="TPR-like"/>
    <property type="match status" value="1"/>
</dbReference>
<evidence type="ECO:0000313" key="3">
    <source>
        <dbReference type="EMBL" id="CAF3805051.1"/>
    </source>
</evidence>
<dbReference type="EMBL" id="CAJNOQ010017914">
    <property type="protein sequence ID" value="CAF1412172.1"/>
    <property type="molecule type" value="Genomic_DNA"/>
</dbReference>
<dbReference type="Gene3D" id="1.25.40.10">
    <property type="entry name" value="Tetratricopeptide repeat domain"/>
    <property type="match status" value="1"/>
</dbReference>
<gene>
    <name evidence="2" type="ORF">GPM918_LOCUS33521</name>
    <name evidence="1" type="ORF">OVA965_LOCUS16276</name>
    <name evidence="4" type="ORF">SRO942_LOCUS34205</name>
    <name evidence="3" type="ORF">TMI583_LOCUS16285</name>
</gene>
<sequence length="123" mass="14468">MLEQGKFAEALSKFLHTLDINEKYMPRHPNYAEALNNVGFTYKNGDIMNATDYFNRALEFCQTHLSETHEMTAITYLALELIMNEDQYQLAVDYINRATAIYNHLKLSCHQNRLLSKTRRFTR</sequence>
<name>A0A815LTU3_9BILA</name>
<dbReference type="Proteomes" id="UP000677228">
    <property type="component" value="Unassembled WGS sequence"/>
</dbReference>
<organism evidence="2 5">
    <name type="scientific">Didymodactylos carnosus</name>
    <dbReference type="NCBI Taxonomy" id="1234261"/>
    <lineage>
        <taxon>Eukaryota</taxon>
        <taxon>Metazoa</taxon>
        <taxon>Spiralia</taxon>
        <taxon>Gnathifera</taxon>
        <taxon>Rotifera</taxon>
        <taxon>Eurotatoria</taxon>
        <taxon>Bdelloidea</taxon>
        <taxon>Philodinida</taxon>
        <taxon>Philodinidae</taxon>
        <taxon>Didymodactylos</taxon>
    </lineage>
</organism>
<evidence type="ECO:0008006" key="6">
    <source>
        <dbReference type="Google" id="ProtNLM"/>
    </source>
</evidence>